<keyword evidence="3" id="KW-1003">Cell membrane</keyword>
<dbReference type="GO" id="GO:0015528">
    <property type="term" value="F:lactose:proton symporter activity"/>
    <property type="evidence" value="ECO:0007669"/>
    <property type="project" value="TreeGrafter"/>
</dbReference>
<dbReference type="PRINTS" id="PR00174">
    <property type="entry name" value="LACYSMPORT"/>
</dbReference>
<dbReference type="GO" id="GO:0005886">
    <property type="term" value="C:plasma membrane"/>
    <property type="evidence" value="ECO:0007669"/>
    <property type="project" value="UniProtKB-SubCell"/>
</dbReference>
<evidence type="ECO:0000256" key="2">
    <source>
        <dbReference type="ARBA" id="ARBA00022448"/>
    </source>
</evidence>
<dbReference type="RefSeq" id="WP_191145950.1">
    <property type="nucleotide sequence ID" value="NZ_JACXAF010000024.1"/>
</dbReference>
<dbReference type="AlphaFoldDB" id="A0A8J6UQC4"/>
<evidence type="ECO:0000256" key="8">
    <source>
        <dbReference type="SAM" id="Phobius"/>
    </source>
</evidence>
<evidence type="ECO:0000313" key="10">
    <source>
        <dbReference type="Proteomes" id="UP000638014"/>
    </source>
</evidence>
<feature type="transmembrane region" description="Helical" evidence="8">
    <location>
        <begin position="107"/>
        <end position="132"/>
    </location>
</feature>
<dbReference type="NCBIfam" id="TIGR00882">
    <property type="entry name" value="2A0105"/>
    <property type="match status" value="1"/>
</dbReference>
<feature type="transmembrane region" description="Helical" evidence="8">
    <location>
        <begin position="223"/>
        <end position="239"/>
    </location>
</feature>
<dbReference type="Gene3D" id="1.20.1250.20">
    <property type="entry name" value="MFS general substrate transporter like domains"/>
    <property type="match status" value="2"/>
</dbReference>
<sequence length="425" mass="46776">MSVDSNKVAMGKACLMYFFYNFFWSLTSGSLFAVWLDDRVGIDGAQIGILFGFQTGLAILFKPFFGYILDKLGLKKHLVYFIALCALMIGPFYLYVYAPLLANDSTFMYGVILGSLYLGMLFQAGSGVIASYCDRFARCHGFDFGLVNGFGIASWGVSALLAGVLYNINPDLMFYAASVSAFIMLAFCWSLKVRHLDDVENEVLSQEKIAPKDVIKLAKNPKMWAFMTYAATISVVFWTSTTQFTRYFISFFETQEAGIAFSSTMDGICSVFLFFVSASVPFLINRIGAKGSLIVTAAGITSFMFMMGIAGLGEQNLYLAIAGKLMFGVANPLLMVSVFAYVAEQFDKKVNSFTYMFGFQVVNNLFTAIASPVMGNMYDVHGFAMSYIYFGLFSLTATLVACFTLSSKSKAVEPEPEQQPETAAA</sequence>
<keyword evidence="2" id="KW-0813">Transport</keyword>
<protein>
    <submittedName>
        <fullName evidence="9">Oligosaccharide MFS transporter</fullName>
    </submittedName>
</protein>
<comment type="caution">
    <text evidence="9">The sequence shown here is derived from an EMBL/GenBank/DDBJ whole genome shotgun (WGS) entry which is preliminary data.</text>
</comment>
<dbReference type="Pfam" id="PF01306">
    <property type="entry name" value="LacY_symp"/>
    <property type="match status" value="1"/>
</dbReference>
<dbReference type="PANTHER" id="PTHR23522:SF10">
    <property type="entry name" value="3-PHENYLPROPIONIC ACID TRANSPORTER-RELATED"/>
    <property type="match status" value="1"/>
</dbReference>
<keyword evidence="7 8" id="KW-0472">Membrane</keyword>
<evidence type="ECO:0000256" key="1">
    <source>
        <dbReference type="ARBA" id="ARBA00004429"/>
    </source>
</evidence>
<feature type="transmembrane region" description="Helical" evidence="8">
    <location>
        <begin position="387"/>
        <end position="405"/>
    </location>
</feature>
<feature type="transmembrane region" description="Helical" evidence="8">
    <location>
        <begin position="291"/>
        <end position="312"/>
    </location>
</feature>
<feature type="transmembrane region" description="Helical" evidence="8">
    <location>
        <begin position="355"/>
        <end position="375"/>
    </location>
</feature>
<evidence type="ECO:0000256" key="6">
    <source>
        <dbReference type="ARBA" id="ARBA00022989"/>
    </source>
</evidence>
<dbReference type="InterPro" id="IPR000576">
    <property type="entry name" value="LacY/RafB_perm_fam"/>
</dbReference>
<evidence type="ECO:0000256" key="3">
    <source>
        <dbReference type="ARBA" id="ARBA00022475"/>
    </source>
</evidence>
<feature type="transmembrane region" description="Helical" evidence="8">
    <location>
        <begin position="318"/>
        <end position="343"/>
    </location>
</feature>
<gene>
    <name evidence="9" type="ORF">IC617_15765</name>
</gene>
<feature type="transmembrane region" description="Helical" evidence="8">
    <location>
        <begin position="259"/>
        <end position="284"/>
    </location>
</feature>
<comment type="subcellular location">
    <subcellularLocation>
        <location evidence="1">Cell inner membrane</location>
        <topology evidence="1">Multi-pass membrane protein</topology>
    </subcellularLocation>
</comment>
<proteinExistence type="predicted"/>
<keyword evidence="6 8" id="KW-1133">Transmembrane helix</keyword>
<evidence type="ECO:0000256" key="5">
    <source>
        <dbReference type="ARBA" id="ARBA00022692"/>
    </source>
</evidence>
<evidence type="ECO:0000313" key="9">
    <source>
        <dbReference type="EMBL" id="MBD1390887.1"/>
    </source>
</evidence>
<feature type="transmembrane region" description="Helical" evidence="8">
    <location>
        <begin position="15"/>
        <end position="35"/>
    </location>
</feature>
<dbReference type="InterPro" id="IPR036259">
    <property type="entry name" value="MFS_trans_sf"/>
</dbReference>
<reference evidence="9" key="1">
    <citation type="submission" date="2020-09" db="EMBL/GenBank/DDBJ databases">
        <title>A novel bacterium of genus Neiella, isolated from South China Sea.</title>
        <authorList>
            <person name="Huang H."/>
            <person name="Mo K."/>
            <person name="Hu Y."/>
        </authorList>
    </citation>
    <scope>NUCLEOTIDE SEQUENCE</scope>
    <source>
        <strain evidence="9">HB171785</strain>
    </source>
</reference>
<feature type="transmembrane region" description="Helical" evidence="8">
    <location>
        <begin position="77"/>
        <end position="95"/>
    </location>
</feature>
<feature type="transmembrane region" description="Helical" evidence="8">
    <location>
        <begin position="47"/>
        <end position="65"/>
    </location>
</feature>
<dbReference type="Proteomes" id="UP000638014">
    <property type="component" value="Unassembled WGS sequence"/>
</dbReference>
<evidence type="ECO:0000256" key="7">
    <source>
        <dbReference type="ARBA" id="ARBA00023136"/>
    </source>
</evidence>
<organism evidence="9 10">
    <name type="scientific">Neiella litorisoli</name>
    <dbReference type="NCBI Taxonomy" id="2771431"/>
    <lineage>
        <taxon>Bacteria</taxon>
        <taxon>Pseudomonadati</taxon>
        <taxon>Pseudomonadota</taxon>
        <taxon>Gammaproteobacteria</taxon>
        <taxon>Alteromonadales</taxon>
        <taxon>Echinimonadaceae</taxon>
        <taxon>Neiella</taxon>
    </lineage>
</organism>
<keyword evidence="10" id="KW-1185">Reference proteome</keyword>
<evidence type="ECO:0000256" key="4">
    <source>
        <dbReference type="ARBA" id="ARBA00022519"/>
    </source>
</evidence>
<dbReference type="EMBL" id="JACXAF010000024">
    <property type="protein sequence ID" value="MBD1390887.1"/>
    <property type="molecule type" value="Genomic_DNA"/>
</dbReference>
<dbReference type="GO" id="GO:0030395">
    <property type="term" value="F:lactose binding"/>
    <property type="evidence" value="ECO:0007669"/>
    <property type="project" value="TreeGrafter"/>
</dbReference>
<name>A0A8J6UQC4_9GAMM</name>
<feature type="transmembrane region" description="Helical" evidence="8">
    <location>
        <begin position="172"/>
        <end position="191"/>
    </location>
</feature>
<feature type="transmembrane region" description="Helical" evidence="8">
    <location>
        <begin position="144"/>
        <end position="166"/>
    </location>
</feature>
<keyword evidence="4" id="KW-0997">Cell inner membrane</keyword>
<keyword evidence="5 8" id="KW-0812">Transmembrane</keyword>
<accession>A0A8J6UQC4</accession>
<dbReference type="SUPFAM" id="SSF103473">
    <property type="entry name" value="MFS general substrate transporter"/>
    <property type="match status" value="1"/>
</dbReference>
<dbReference type="PANTHER" id="PTHR23522">
    <property type="entry name" value="BLL5896 PROTEIN"/>
    <property type="match status" value="1"/>
</dbReference>